<evidence type="ECO:0000256" key="1">
    <source>
        <dbReference type="ARBA" id="ARBA00022475"/>
    </source>
</evidence>
<feature type="transmembrane region" description="Helical" evidence="5">
    <location>
        <begin position="164"/>
        <end position="187"/>
    </location>
</feature>
<feature type="transmembrane region" description="Helical" evidence="5">
    <location>
        <begin position="60"/>
        <end position="84"/>
    </location>
</feature>
<gene>
    <name evidence="6" type="primary">ytaF</name>
    <name evidence="6" type="ORF">CFK37_10970</name>
</gene>
<dbReference type="InterPro" id="IPR014205">
    <property type="entry name" value="Spore_YtaF"/>
</dbReference>
<feature type="transmembrane region" description="Helical" evidence="5">
    <location>
        <begin position="6"/>
        <end position="27"/>
    </location>
</feature>
<dbReference type="EMBL" id="CP022315">
    <property type="protein sequence ID" value="ASK62635.1"/>
    <property type="molecule type" value="Genomic_DNA"/>
</dbReference>
<keyword evidence="7" id="KW-1185">Reference proteome</keyword>
<name>A0A220U3L0_9BACI</name>
<feature type="transmembrane region" description="Helical" evidence="5">
    <location>
        <begin position="135"/>
        <end position="158"/>
    </location>
</feature>
<dbReference type="AlphaFoldDB" id="A0A220U3L0"/>
<protein>
    <submittedName>
        <fullName evidence="6">Sporulation membrane protein YtaF</fullName>
    </submittedName>
</protein>
<dbReference type="PANTHER" id="PTHR35529">
    <property type="entry name" value="MANGANESE EFFLUX PUMP MNTP-RELATED"/>
    <property type="match status" value="1"/>
</dbReference>
<dbReference type="NCBIfam" id="TIGR02840">
    <property type="entry name" value="spore_YtaF"/>
    <property type="match status" value="1"/>
</dbReference>
<sequence>MFFYMGLFLLVIAVSLDGFGVGMTYGMRRIRVPFAALLIIMLCSGVIVLISMTVGTYITLFISASIAEALGGAILIAIGLFCLINIVRTRFYDEAFIQDQHEILRSSKIGKYKSVLAKPQHADLDHSGSISVSEALLLGSALAFDAFGAGIGAAMLGYSPIVTASLIAVMSGVFVYSGIQSGIFLSANKSMQKLTFLPPLFLIALGIFNIF</sequence>
<evidence type="ECO:0000256" key="5">
    <source>
        <dbReference type="SAM" id="Phobius"/>
    </source>
</evidence>
<evidence type="ECO:0000256" key="2">
    <source>
        <dbReference type="ARBA" id="ARBA00022692"/>
    </source>
</evidence>
<dbReference type="InterPro" id="IPR003810">
    <property type="entry name" value="Mntp/YtaF"/>
</dbReference>
<keyword evidence="2 5" id="KW-0812">Transmembrane</keyword>
<evidence type="ECO:0000256" key="4">
    <source>
        <dbReference type="ARBA" id="ARBA00023136"/>
    </source>
</evidence>
<evidence type="ECO:0000256" key="3">
    <source>
        <dbReference type="ARBA" id="ARBA00022989"/>
    </source>
</evidence>
<evidence type="ECO:0000313" key="6">
    <source>
        <dbReference type="EMBL" id="ASK62635.1"/>
    </source>
</evidence>
<keyword evidence="4 5" id="KW-0472">Membrane</keyword>
<dbReference type="PANTHER" id="PTHR35529:SF2">
    <property type="entry name" value="SPORULATION PROTEIN YTAF-RELATED"/>
    <property type="match status" value="1"/>
</dbReference>
<reference evidence="6 7" key="1">
    <citation type="submission" date="2017-07" db="EMBL/GenBank/DDBJ databases">
        <title>Virgibacillus sp. LM2416.</title>
        <authorList>
            <person name="Tak E.J."/>
            <person name="Bae J.-W."/>
        </authorList>
    </citation>
    <scope>NUCLEOTIDE SEQUENCE [LARGE SCALE GENOMIC DNA]</scope>
    <source>
        <strain evidence="6 7">LM2416</strain>
    </source>
</reference>
<dbReference type="Pfam" id="PF02659">
    <property type="entry name" value="Mntp"/>
    <property type="match status" value="2"/>
</dbReference>
<evidence type="ECO:0000313" key="7">
    <source>
        <dbReference type="Proteomes" id="UP000198312"/>
    </source>
</evidence>
<proteinExistence type="predicted"/>
<accession>A0A220U3L0</accession>
<organism evidence="6 7">
    <name type="scientific">Virgibacillus phasianinus</name>
    <dbReference type="NCBI Taxonomy" id="2017483"/>
    <lineage>
        <taxon>Bacteria</taxon>
        <taxon>Bacillati</taxon>
        <taxon>Bacillota</taxon>
        <taxon>Bacilli</taxon>
        <taxon>Bacillales</taxon>
        <taxon>Bacillaceae</taxon>
        <taxon>Virgibacillus</taxon>
    </lineage>
</organism>
<dbReference type="Proteomes" id="UP000198312">
    <property type="component" value="Chromosome"/>
</dbReference>
<dbReference type="OrthoDB" id="1679205at2"/>
<dbReference type="KEGG" id="vil:CFK37_10970"/>
<keyword evidence="3 5" id="KW-1133">Transmembrane helix</keyword>
<feature type="transmembrane region" description="Helical" evidence="5">
    <location>
        <begin position="34"/>
        <end position="54"/>
    </location>
</feature>
<keyword evidence="1" id="KW-1003">Cell membrane</keyword>